<dbReference type="OrthoDB" id="3865512at2"/>
<protein>
    <submittedName>
        <fullName evidence="1">Uncharacterized protein</fullName>
    </submittedName>
</protein>
<reference evidence="2" key="1">
    <citation type="submission" date="2011-12" db="EMBL/GenBank/DDBJ databases">
        <title>Complete genome sequence of Streptomyces cattleya strain DSM 46488.</title>
        <authorList>
            <person name="Ou H.-Y."/>
            <person name="Li P."/>
            <person name="Zhao C."/>
            <person name="O'Hagan D."/>
            <person name="Deng Z."/>
        </authorList>
    </citation>
    <scope>NUCLEOTIDE SEQUENCE [LARGE SCALE GENOMIC DNA]</scope>
    <source>
        <strain evidence="2">ATCC 35852 / DSM 46488 / JCM 4925 / NBRC 14057 / NRRL 8057</strain>
    </source>
</reference>
<dbReference type="Proteomes" id="UP000007842">
    <property type="component" value="Chromosome"/>
</dbReference>
<dbReference type="HOGENOM" id="CLU_1053422_0_0_11"/>
<dbReference type="eggNOG" id="ENOG5031I1U">
    <property type="taxonomic scope" value="Bacteria"/>
</dbReference>
<accession>G8WTF0</accession>
<gene>
    <name evidence="1" type="ordered locus">SCATT_06620</name>
</gene>
<dbReference type="KEGG" id="scy:SCATT_06620"/>
<proteinExistence type="predicted"/>
<name>G8WTF0_STREN</name>
<evidence type="ECO:0000313" key="1">
    <source>
        <dbReference type="EMBL" id="AEW93033.1"/>
    </source>
</evidence>
<evidence type="ECO:0000313" key="2">
    <source>
        <dbReference type="Proteomes" id="UP000007842"/>
    </source>
</evidence>
<keyword evidence="2" id="KW-1185">Reference proteome</keyword>
<dbReference type="AlphaFoldDB" id="G8WTF0"/>
<dbReference type="RefSeq" id="WP_014627405.1">
    <property type="nucleotide sequence ID" value="NC_016111.1"/>
</dbReference>
<organism evidence="1 2">
    <name type="scientific">Streptantibioticus cattleyicolor (strain ATCC 35852 / DSM 46488 / JCM 4925 / NBRC 14057 / NRRL 8057)</name>
    <name type="common">Streptomyces cattleya</name>
    <dbReference type="NCBI Taxonomy" id="1003195"/>
    <lineage>
        <taxon>Bacteria</taxon>
        <taxon>Bacillati</taxon>
        <taxon>Actinomycetota</taxon>
        <taxon>Actinomycetes</taxon>
        <taxon>Kitasatosporales</taxon>
        <taxon>Streptomycetaceae</taxon>
        <taxon>Streptantibioticus</taxon>
    </lineage>
</organism>
<dbReference type="PATRIC" id="fig|1003195.29.peg.665"/>
<dbReference type="EMBL" id="CP003219">
    <property type="protein sequence ID" value="AEW93033.1"/>
    <property type="molecule type" value="Genomic_DNA"/>
</dbReference>
<sequence length="264" mass="26631">MNRRVGRAVPWIVVAVAGVLLVLSWPWGSRAQAPLGAWGGPDRLAPGPMGTGVLRGVPLPGGGMSDGNHCGAKGYHFFPVPPGAHAAAAAALSGRQVPGPQLALLSYGGGDDPLGESGPYRHQWTFSISFGLSPGPSRALSLAQPIGAQGVAVEIEGPHGLVAGAHGLPVTLHGATTGPDHRLDVRSRGKVTADLNLPLAAVCPGTDAGHVVEGLSGPVDAHNTLIGQPPYRLFVSVSDPSIGALRAAVHAPVAGDTLTGDNLE</sequence>